<reference evidence="1 2" key="1">
    <citation type="submission" date="2023-06" db="EMBL/GenBank/DDBJ databases">
        <title>Aquibacillus rhizosphaerae LR5S19.</title>
        <authorList>
            <person name="Sun J.-Q."/>
        </authorList>
    </citation>
    <scope>NUCLEOTIDE SEQUENCE [LARGE SCALE GENOMIC DNA]</scope>
    <source>
        <strain evidence="1 2">LR5S19</strain>
    </source>
</reference>
<dbReference type="Proteomes" id="UP001235343">
    <property type="component" value="Unassembled WGS sequence"/>
</dbReference>
<dbReference type="RefSeq" id="WP_285930114.1">
    <property type="nucleotide sequence ID" value="NZ_JASTZU010000012.1"/>
</dbReference>
<protein>
    <submittedName>
        <fullName evidence="1">Uncharacterized protein</fullName>
    </submittedName>
</protein>
<gene>
    <name evidence="1" type="ORF">QQS35_02135</name>
</gene>
<dbReference type="EMBL" id="JASTZU010000012">
    <property type="protein sequence ID" value="MDL4839262.1"/>
    <property type="molecule type" value="Genomic_DNA"/>
</dbReference>
<proteinExistence type="predicted"/>
<accession>A0ABT7L0B6</accession>
<name>A0ABT7L0B6_9BACI</name>
<evidence type="ECO:0000313" key="2">
    <source>
        <dbReference type="Proteomes" id="UP001235343"/>
    </source>
</evidence>
<comment type="caution">
    <text evidence="1">The sequence shown here is derived from an EMBL/GenBank/DDBJ whole genome shotgun (WGS) entry which is preliminary data.</text>
</comment>
<keyword evidence="2" id="KW-1185">Reference proteome</keyword>
<evidence type="ECO:0000313" key="1">
    <source>
        <dbReference type="EMBL" id="MDL4839262.1"/>
    </source>
</evidence>
<sequence>MIKKFIKRLLETDNIIRFELDVWYKWYEEPQKFHYAVVSHLEKEGRKVETISMFKM</sequence>
<organism evidence="1 2">
    <name type="scientific">Aquibacillus rhizosphaerae</name>
    <dbReference type="NCBI Taxonomy" id="3051431"/>
    <lineage>
        <taxon>Bacteria</taxon>
        <taxon>Bacillati</taxon>
        <taxon>Bacillota</taxon>
        <taxon>Bacilli</taxon>
        <taxon>Bacillales</taxon>
        <taxon>Bacillaceae</taxon>
        <taxon>Aquibacillus</taxon>
    </lineage>
</organism>